<name>A0A1C7MLH9_GRIFR</name>
<accession>A0A1C7MLH9</accession>
<dbReference type="AlphaFoldDB" id="A0A1C7MLH9"/>
<feature type="domain" description="Aminotransferase class I/classII large" evidence="1">
    <location>
        <begin position="3"/>
        <end position="94"/>
    </location>
</feature>
<keyword evidence="2" id="KW-0032">Aminotransferase</keyword>
<dbReference type="OrthoDB" id="2803738at2759"/>
<organism evidence="2 3">
    <name type="scientific">Grifola frondosa</name>
    <name type="common">Maitake</name>
    <name type="synonym">Polyporus frondosus</name>
    <dbReference type="NCBI Taxonomy" id="5627"/>
    <lineage>
        <taxon>Eukaryota</taxon>
        <taxon>Fungi</taxon>
        <taxon>Dikarya</taxon>
        <taxon>Basidiomycota</taxon>
        <taxon>Agaricomycotina</taxon>
        <taxon>Agaricomycetes</taxon>
        <taxon>Polyporales</taxon>
        <taxon>Grifolaceae</taxon>
        <taxon>Grifola</taxon>
    </lineage>
</organism>
<evidence type="ECO:0000259" key="1">
    <source>
        <dbReference type="Pfam" id="PF00155"/>
    </source>
</evidence>
<protein>
    <submittedName>
        <fullName evidence="2">Histidinol-phosphate aminotransferase</fullName>
    </submittedName>
</protein>
<sequence length="135" mass="14066">MNTKAPYNISTPTASLALSALSPSALASMSAKVIRLVTARTALLAGLAELAPLGLGAAIGGNDANFVLVPVLEKNAGSGGRADNVRAHQVYKMMARKRAWWYASEATNRGAQGVCASLLGARRKTASCYRNWGSC</sequence>
<evidence type="ECO:0000313" key="3">
    <source>
        <dbReference type="Proteomes" id="UP000092993"/>
    </source>
</evidence>
<dbReference type="InterPro" id="IPR004839">
    <property type="entry name" value="Aminotransferase_I/II_large"/>
</dbReference>
<gene>
    <name evidence="2" type="primary">his3</name>
    <name evidence="2" type="ORF">A0H81_02622</name>
</gene>
<dbReference type="GO" id="GO:0030170">
    <property type="term" value="F:pyridoxal phosphate binding"/>
    <property type="evidence" value="ECO:0007669"/>
    <property type="project" value="InterPro"/>
</dbReference>
<dbReference type="STRING" id="5627.A0A1C7MLH9"/>
<evidence type="ECO:0000313" key="2">
    <source>
        <dbReference type="EMBL" id="OBZ77720.1"/>
    </source>
</evidence>
<dbReference type="Pfam" id="PF00155">
    <property type="entry name" value="Aminotran_1_2"/>
    <property type="match status" value="1"/>
</dbReference>
<keyword evidence="2" id="KW-0808">Transferase</keyword>
<proteinExistence type="predicted"/>
<dbReference type="InterPro" id="IPR015422">
    <property type="entry name" value="PyrdxlP-dep_Trfase_small"/>
</dbReference>
<dbReference type="GO" id="GO:0008483">
    <property type="term" value="F:transaminase activity"/>
    <property type="evidence" value="ECO:0007669"/>
    <property type="project" value="UniProtKB-KW"/>
</dbReference>
<keyword evidence="3" id="KW-1185">Reference proteome</keyword>
<dbReference type="Gene3D" id="3.90.1150.10">
    <property type="entry name" value="Aspartate Aminotransferase, domain 1"/>
    <property type="match status" value="1"/>
</dbReference>
<reference evidence="2 3" key="1">
    <citation type="submission" date="2016-03" db="EMBL/GenBank/DDBJ databases">
        <title>Whole genome sequencing of Grifola frondosa 9006-11.</title>
        <authorList>
            <person name="Min B."/>
            <person name="Park H."/>
            <person name="Kim J.-G."/>
            <person name="Cho H."/>
            <person name="Oh Y.-L."/>
            <person name="Kong W.-S."/>
            <person name="Choi I.-G."/>
        </authorList>
    </citation>
    <scope>NUCLEOTIDE SEQUENCE [LARGE SCALE GENOMIC DNA]</scope>
    <source>
        <strain evidence="2 3">9006-11</strain>
    </source>
</reference>
<dbReference type="Proteomes" id="UP000092993">
    <property type="component" value="Unassembled WGS sequence"/>
</dbReference>
<dbReference type="EMBL" id="LUGG01000002">
    <property type="protein sequence ID" value="OBZ77720.1"/>
    <property type="molecule type" value="Genomic_DNA"/>
</dbReference>
<comment type="caution">
    <text evidence="2">The sequence shown here is derived from an EMBL/GenBank/DDBJ whole genome shotgun (WGS) entry which is preliminary data.</text>
</comment>